<dbReference type="SUPFAM" id="SSF51735">
    <property type="entry name" value="NAD(P)-binding Rossmann-fold domains"/>
    <property type="match status" value="1"/>
</dbReference>
<dbReference type="SMART" id="SM00822">
    <property type="entry name" value="PKS_KR"/>
    <property type="match status" value="1"/>
</dbReference>
<proteinExistence type="inferred from homology"/>
<comment type="caution">
    <text evidence="4">The sequence shown here is derived from an EMBL/GenBank/DDBJ whole genome shotgun (WGS) entry which is preliminary data.</text>
</comment>
<keyword evidence="2" id="KW-0560">Oxidoreductase</keyword>
<accession>A0A9X1Y659</accession>
<reference evidence="4" key="1">
    <citation type="submission" date="2022-04" db="EMBL/GenBank/DDBJ databases">
        <title>Roseomonas acroporae sp. nov., isolated from coral Acropora digitifera.</title>
        <authorList>
            <person name="Sun H."/>
        </authorList>
    </citation>
    <scope>NUCLEOTIDE SEQUENCE</scope>
    <source>
        <strain evidence="4">NAR14</strain>
    </source>
</reference>
<feature type="domain" description="Ketoreductase" evidence="3">
    <location>
        <begin position="10"/>
        <end position="193"/>
    </location>
</feature>
<sequence length="257" mass="27648">MRNPMAMMGRTVIVTGAGQGIGLAITRLALDLGANVALVERNRDTLATAAEALDRDRVLTLEGDVADEEFARDSVRRTVERFGAVNGLVNNAGITRPAMIEKMSRAEWDAVISVNLTGCYLMLQAVGRHMVARGREGIVEPRAIVNITSVAGKRGSIGQVNYAAAKAGLFGMTMTAAREWGKYGVRVNSVGFGTVETAMTETIRGEKFRDKYLSTIPLGRFSTPDEVAQPICFLLSEGASYITAQNWVVDGGVHLQP</sequence>
<keyword evidence="5" id="KW-1185">Reference proteome</keyword>
<comment type="similarity">
    <text evidence="1">Belongs to the short-chain dehydrogenases/reductases (SDR) family.</text>
</comment>
<evidence type="ECO:0000259" key="3">
    <source>
        <dbReference type="SMART" id="SM00822"/>
    </source>
</evidence>
<organism evidence="4 5">
    <name type="scientific">Roseomonas acroporae</name>
    <dbReference type="NCBI Taxonomy" id="2937791"/>
    <lineage>
        <taxon>Bacteria</taxon>
        <taxon>Pseudomonadati</taxon>
        <taxon>Pseudomonadota</taxon>
        <taxon>Alphaproteobacteria</taxon>
        <taxon>Acetobacterales</taxon>
        <taxon>Roseomonadaceae</taxon>
        <taxon>Roseomonas</taxon>
    </lineage>
</organism>
<dbReference type="InterPro" id="IPR020904">
    <property type="entry name" value="Sc_DH/Rdtase_CS"/>
</dbReference>
<protein>
    <submittedName>
        <fullName evidence="4">SDR family oxidoreductase</fullName>
    </submittedName>
</protein>
<gene>
    <name evidence="4" type="ORF">M0638_07335</name>
</gene>
<dbReference type="EMBL" id="JALPRX010000026">
    <property type="protein sequence ID" value="MCK8784188.1"/>
    <property type="molecule type" value="Genomic_DNA"/>
</dbReference>
<dbReference type="Proteomes" id="UP001139516">
    <property type="component" value="Unassembled WGS sequence"/>
</dbReference>
<evidence type="ECO:0000313" key="4">
    <source>
        <dbReference type="EMBL" id="MCK8784188.1"/>
    </source>
</evidence>
<name>A0A9X1Y659_9PROT</name>
<dbReference type="RefSeq" id="WP_248666313.1">
    <property type="nucleotide sequence ID" value="NZ_JALPRX010000026.1"/>
</dbReference>
<evidence type="ECO:0000256" key="1">
    <source>
        <dbReference type="ARBA" id="ARBA00006484"/>
    </source>
</evidence>
<dbReference type="PRINTS" id="PR00081">
    <property type="entry name" value="GDHRDH"/>
</dbReference>
<dbReference type="FunFam" id="3.40.50.720:FF:000173">
    <property type="entry name" value="3-oxoacyl-[acyl-carrier protein] reductase"/>
    <property type="match status" value="1"/>
</dbReference>
<dbReference type="GO" id="GO:0016616">
    <property type="term" value="F:oxidoreductase activity, acting on the CH-OH group of donors, NAD or NADP as acceptor"/>
    <property type="evidence" value="ECO:0007669"/>
    <property type="project" value="TreeGrafter"/>
</dbReference>
<dbReference type="InterPro" id="IPR002347">
    <property type="entry name" value="SDR_fam"/>
</dbReference>
<dbReference type="Gene3D" id="3.40.50.720">
    <property type="entry name" value="NAD(P)-binding Rossmann-like Domain"/>
    <property type="match status" value="1"/>
</dbReference>
<dbReference type="Pfam" id="PF13561">
    <property type="entry name" value="adh_short_C2"/>
    <property type="match status" value="1"/>
</dbReference>
<dbReference type="InterPro" id="IPR057326">
    <property type="entry name" value="KR_dom"/>
</dbReference>
<dbReference type="PRINTS" id="PR00080">
    <property type="entry name" value="SDRFAMILY"/>
</dbReference>
<evidence type="ECO:0000256" key="2">
    <source>
        <dbReference type="ARBA" id="ARBA00023002"/>
    </source>
</evidence>
<dbReference type="InterPro" id="IPR036291">
    <property type="entry name" value="NAD(P)-bd_dom_sf"/>
</dbReference>
<dbReference type="AlphaFoldDB" id="A0A9X1Y659"/>
<dbReference type="PANTHER" id="PTHR42760">
    <property type="entry name" value="SHORT-CHAIN DEHYDROGENASES/REDUCTASES FAMILY MEMBER"/>
    <property type="match status" value="1"/>
</dbReference>
<dbReference type="PROSITE" id="PS00061">
    <property type="entry name" value="ADH_SHORT"/>
    <property type="match status" value="1"/>
</dbReference>
<evidence type="ECO:0000313" key="5">
    <source>
        <dbReference type="Proteomes" id="UP001139516"/>
    </source>
</evidence>